<proteinExistence type="predicted"/>
<feature type="signal peptide" evidence="2">
    <location>
        <begin position="1"/>
        <end position="35"/>
    </location>
</feature>
<sequence>MHSIGGSGMRRTVVTVVSTALLALAGAGMGAVAMAETPGTPPGHAYGTYVAMNGTSDEGAWSPQSDAIVDPELGTCYDLTSFATGPAEWTESVNRTDAVALLSGKSCAELTEGEPDAQHHAPRWTRPHENSSGFTFRSVRFSNIP</sequence>
<protein>
    <recommendedName>
        <fullName evidence="5">Peptidase inhibitor family I36</fullName>
    </recommendedName>
</protein>
<evidence type="ECO:0008006" key="5">
    <source>
        <dbReference type="Google" id="ProtNLM"/>
    </source>
</evidence>
<keyword evidence="4" id="KW-1185">Reference proteome</keyword>
<feature type="chain" id="PRO_5011655164" description="Peptidase inhibitor family I36" evidence="2">
    <location>
        <begin position="36"/>
        <end position="145"/>
    </location>
</feature>
<evidence type="ECO:0000313" key="4">
    <source>
        <dbReference type="Proteomes" id="UP000198967"/>
    </source>
</evidence>
<dbReference type="AlphaFoldDB" id="A0A1G7VMK3"/>
<name>A0A1G7VMK3_PSEOR</name>
<keyword evidence="2" id="KW-0732">Signal</keyword>
<evidence type="ECO:0000313" key="3">
    <source>
        <dbReference type="EMBL" id="SDG61036.1"/>
    </source>
</evidence>
<evidence type="ECO:0000256" key="2">
    <source>
        <dbReference type="SAM" id="SignalP"/>
    </source>
</evidence>
<dbReference type="Proteomes" id="UP000198967">
    <property type="component" value="Unassembled WGS sequence"/>
</dbReference>
<dbReference type="OrthoDB" id="3578845at2"/>
<organism evidence="3 4">
    <name type="scientific">Pseudonocardia oroxyli</name>
    <dbReference type="NCBI Taxonomy" id="366584"/>
    <lineage>
        <taxon>Bacteria</taxon>
        <taxon>Bacillati</taxon>
        <taxon>Actinomycetota</taxon>
        <taxon>Actinomycetes</taxon>
        <taxon>Pseudonocardiales</taxon>
        <taxon>Pseudonocardiaceae</taxon>
        <taxon>Pseudonocardia</taxon>
    </lineage>
</organism>
<gene>
    <name evidence="3" type="ORF">SAMN05216377_113109</name>
</gene>
<feature type="region of interest" description="Disordered" evidence="1">
    <location>
        <begin position="111"/>
        <end position="132"/>
    </location>
</feature>
<dbReference type="EMBL" id="FNBE01000013">
    <property type="protein sequence ID" value="SDG61036.1"/>
    <property type="molecule type" value="Genomic_DNA"/>
</dbReference>
<dbReference type="RefSeq" id="WP_143030130.1">
    <property type="nucleotide sequence ID" value="NZ_FNBE01000013.1"/>
</dbReference>
<evidence type="ECO:0000256" key="1">
    <source>
        <dbReference type="SAM" id="MobiDB-lite"/>
    </source>
</evidence>
<dbReference type="STRING" id="366584.SAMN05216377_113109"/>
<accession>A0A1G7VMK3</accession>
<reference evidence="3 4" key="1">
    <citation type="submission" date="2016-10" db="EMBL/GenBank/DDBJ databases">
        <authorList>
            <person name="de Groot N.N."/>
        </authorList>
    </citation>
    <scope>NUCLEOTIDE SEQUENCE [LARGE SCALE GENOMIC DNA]</scope>
    <source>
        <strain evidence="3 4">CGMCC 4.3143</strain>
    </source>
</reference>